<sequence>MSYQTDSSSFIHAVELLLGESSPPDRLFRRSKPLSLLLPAFLYLSTDLSIQYGFWVQQFLAYWLSALFLYKIIAFISSKDFFAYLAMLAYVLCQPMAVYGLAVLTDGLGWCWMLIGIWISLKTISSSTLSIFNLAILGIFMGLGLFIKESILVTGIFTFFLLLIHPNHSLKARLIGYSVVGSFFLSTFFIGNYLTDLFWGISIFDWVKFGQSDPPPFSWSSFIIQSYHTIDLYWFLFIIGFYKSISSRKWSPVHYALCLTFISGWILLPLFWPYLYDRILFMMAPFIMLWVAIGASHFKALALPLVVFAGCTNLLVAFFIYKYQISGLITSSAFLFCLLLLLAHVLKDRQVLDKSD</sequence>
<accession>A0A6S6UK06</accession>
<evidence type="ECO:0000256" key="1">
    <source>
        <dbReference type="SAM" id="Phobius"/>
    </source>
</evidence>
<feature type="transmembrane region" description="Helical" evidence="1">
    <location>
        <begin position="327"/>
        <end position="346"/>
    </location>
</feature>
<feature type="transmembrane region" description="Helical" evidence="1">
    <location>
        <begin position="174"/>
        <end position="194"/>
    </location>
</feature>
<feature type="transmembrane region" description="Helical" evidence="1">
    <location>
        <begin position="131"/>
        <end position="162"/>
    </location>
</feature>
<feature type="transmembrane region" description="Helical" evidence="1">
    <location>
        <begin position="302"/>
        <end position="321"/>
    </location>
</feature>
<dbReference type="AlphaFoldDB" id="A0A6S6UK06"/>
<name>A0A6S6UK06_9BACT</name>
<feature type="transmembrane region" description="Helical" evidence="1">
    <location>
        <begin position="254"/>
        <end position="272"/>
    </location>
</feature>
<feature type="transmembrane region" description="Helical" evidence="1">
    <location>
        <begin position="98"/>
        <end position="119"/>
    </location>
</feature>
<keyword evidence="1" id="KW-1133">Transmembrane helix</keyword>
<reference evidence="2" key="1">
    <citation type="submission" date="2020-01" db="EMBL/GenBank/DDBJ databases">
        <authorList>
            <person name="Meier V. D."/>
            <person name="Meier V D."/>
        </authorList>
    </citation>
    <scope>NUCLEOTIDE SEQUENCE</scope>
    <source>
        <strain evidence="2">HLG_WM_MAG_10</strain>
    </source>
</reference>
<gene>
    <name evidence="2" type="ORF">HELGO_WM26628</name>
</gene>
<protein>
    <recommendedName>
        <fullName evidence="3">Glycosyltransferase RgtA/B/C/D-like domain-containing protein</fullName>
    </recommendedName>
</protein>
<evidence type="ECO:0008006" key="3">
    <source>
        <dbReference type="Google" id="ProtNLM"/>
    </source>
</evidence>
<keyword evidence="1" id="KW-0472">Membrane</keyword>
<feature type="transmembrane region" description="Helical" evidence="1">
    <location>
        <begin position="222"/>
        <end position="242"/>
    </location>
</feature>
<organism evidence="2">
    <name type="scientific">uncultured Aureispira sp</name>
    <dbReference type="NCBI Taxonomy" id="1331704"/>
    <lineage>
        <taxon>Bacteria</taxon>
        <taxon>Pseudomonadati</taxon>
        <taxon>Bacteroidota</taxon>
        <taxon>Saprospiria</taxon>
        <taxon>Saprospirales</taxon>
        <taxon>Saprospiraceae</taxon>
        <taxon>Aureispira</taxon>
        <taxon>environmental samples</taxon>
    </lineage>
</organism>
<feature type="transmembrane region" description="Helical" evidence="1">
    <location>
        <begin position="60"/>
        <end position="77"/>
    </location>
</feature>
<keyword evidence="1" id="KW-0812">Transmembrane</keyword>
<evidence type="ECO:0000313" key="2">
    <source>
        <dbReference type="EMBL" id="CAA6830147.1"/>
    </source>
</evidence>
<proteinExistence type="predicted"/>
<dbReference type="EMBL" id="CACVAQ010000537">
    <property type="protein sequence ID" value="CAA6830147.1"/>
    <property type="molecule type" value="Genomic_DNA"/>
</dbReference>
<feature type="transmembrane region" description="Helical" evidence="1">
    <location>
        <begin position="278"/>
        <end position="295"/>
    </location>
</feature>